<dbReference type="Pfam" id="PF00385">
    <property type="entry name" value="Chromo"/>
    <property type="match status" value="1"/>
</dbReference>
<evidence type="ECO:0000256" key="3">
    <source>
        <dbReference type="ARBA" id="ARBA00023242"/>
    </source>
</evidence>
<sequence>MPPHIESSDEESVGEAIPFHSKEDEGAEPVKDDEKDDQNSEDDEDDEAEDGDEDVALLIMRLTLRIEQGKLQFEVKWKGYDDPSDMTVEPEENLLDGAQETLEEYFKKIGGRPEKPTKKRKSLADKASSTPDKPTKRGRKPSSIKVGTPDQEASPEDTDWAPPAGGWEKELSYISTVLRDPDGDGLVVYLEWKNGRKSRAPIQTCYERCPQMV</sequence>
<keyword evidence="7" id="KW-1185">Reference proteome</keyword>
<evidence type="ECO:0000259" key="5">
    <source>
        <dbReference type="PROSITE" id="PS50013"/>
    </source>
</evidence>
<dbReference type="RefSeq" id="XP_003021151.1">
    <property type="nucleotide sequence ID" value="XM_003021105.1"/>
</dbReference>
<evidence type="ECO:0000313" key="6">
    <source>
        <dbReference type="EMBL" id="EFE40533.1"/>
    </source>
</evidence>
<dbReference type="HOGENOM" id="CLU_045874_0_1_1"/>
<feature type="compositionally biased region" description="Basic and acidic residues" evidence="4">
    <location>
        <begin position="20"/>
        <end position="33"/>
    </location>
</feature>
<organism evidence="6 7">
    <name type="scientific">Trichophyton verrucosum (strain HKI 0517)</name>
    <dbReference type="NCBI Taxonomy" id="663202"/>
    <lineage>
        <taxon>Eukaryota</taxon>
        <taxon>Fungi</taxon>
        <taxon>Dikarya</taxon>
        <taxon>Ascomycota</taxon>
        <taxon>Pezizomycotina</taxon>
        <taxon>Eurotiomycetes</taxon>
        <taxon>Eurotiomycetidae</taxon>
        <taxon>Onygenales</taxon>
        <taxon>Arthrodermataceae</taxon>
        <taxon>Trichophyton</taxon>
    </lineage>
</organism>
<proteinExistence type="predicted"/>
<comment type="caution">
    <text evidence="6">The sequence shown here is derived from an EMBL/GenBank/DDBJ whole genome shotgun (WGS) entry which is preliminary data.</text>
</comment>
<evidence type="ECO:0000256" key="2">
    <source>
        <dbReference type="ARBA" id="ARBA00011353"/>
    </source>
</evidence>
<feature type="domain" description="Chromo" evidence="5">
    <location>
        <begin position="53"/>
        <end position="117"/>
    </location>
</feature>
<name>D4DCB3_TRIVH</name>
<dbReference type="InterPro" id="IPR008251">
    <property type="entry name" value="Chromo_shadow_dom"/>
</dbReference>
<dbReference type="Proteomes" id="UP000008383">
    <property type="component" value="Unassembled WGS sequence"/>
</dbReference>
<evidence type="ECO:0000256" key="4">
    <source>
        <dbReference type="SAM" id="MobiDB-lite"/>
    </source>
</evidence>
<feature type="compositionally biased region" description="Acidic residues" evidence="4">
    <location>
        <begin position="82"/>
        <end position="94"/>
    </location>
</feature>
<feature type="compositionally biased region" description="Acidic residues" evidence="4">
    <location>
        <begin position="34"/>
        <end position="54"/>
    </location>
</feature>
<dbReference type="InterPro" id="IPR051219">
    <property type="entry name" value="Heterochromatin_chromo-domain"/>
</dbReference>
<dbReference type="CDD" id="cd00024">
    <property type="entry name" value="CD_CSD"/>
    <property type="match status" value="1"/>
</dbReference>
<dbReference type="OrthoDB" id="433924at2759"/>
<accession>D4DCB3</accession>
<comment type="subunit">
    <text evidence="2">Component of the NuA4 histone acetyltransferase complex.</text>
</comment>
<dbReference type="SUPFAM" id="SSF54160">
    <property type="entry name" value="Chromo domain-like"/>
    <property type="match status" value="2"/>
</dbReference>
<feature type="region of interest" description="Disordered" evidence="4">
    <location>
        <begin position="80"/>
        <end position="166"/>
    </location>
</feature>
<gene>
    <name evidence="6" type="ORF">TRV_04766</name>
</gene>
<dbReference type="EMBL" id="ACYE01000241">
    <property type="protein sequence ID" value="EFE40533.1"/>
    <property type="molecule type" value="Genomic_DNA"/>
</dbReference>
<dbReference type="PANTHER" id="PTHR22812">
    <property type="entry name" value="CHROMOBOX PROTEIN"/>
    <property type="match status" value="1"/>
</dbReference>
<dbReference type="Gene3D" id="2.40.50.40">
    <property type="match status" value="2"/>
</dbReference>
<dbReference type="GO" id="GO:0005634">
    <property type="term" value="C:nucleus"/>
    <property type="evidence" value="ECO:0007669"/>
    <property type="project" value="UniProtKB-SubCell"/>
</dbReference>
<feature type="region of interest" description="Disordered" evidence="4">
    <location>
        <begin position="1"/>
        <end position="54"/>
    </location>
</feature>
<dbReference type="InterPro" id="IPR016197">
    <property type="entry name" value="Chromo-like_dom_sf"/>
</dbReference>
<evidence type="ECO:0000256" key="1">
    <source>
        <dbReference type="ARBA" id="ARBA00004123"/>
    </source>
</evidence>
<keyword evidence="3" id="KW-0539">Nucleus</keyword>
<dbReference type="GeneID" id="9577994"/>
<protein>
    <recommendedName>
        <fullName evidence="5">Chromo domain-containing protein</fullName>
    </recommendedName>
</protein>
<dbReference type="KEGG" id="tve:TRV_04766"/>
<dbReference type="PROSITE" id="PS50013">
    <property type="entry name" value="CHROMO_2"/>
    <property type="match status" value="1"/>
</dbReference>
<dbReference type="AlphaFoldDB" id="D4DCB3"/>
<dbReference type="InterPro" id="IPR000953">
    <property type="entry name" value="Chromo/chromo_shadow_dom"/>
</dbReference>
<reference evidence="7" key="1">
    <citation type="journal article" date="2011" name="Genome Biol.">
        <title>Comparative and functional genomics provide insights into the pathogenicity of dermatophytic fungi.</title>
        <authorList>
            <person name="Burmester A."/>
            <person name="Shelest E."/>
            <person name="Gloeckner G."/>
            <person name="Heddergott C."/>
            <person name="Schindler S."/>
            <person name="Staib P."/>
            <person name="Heidel A."/>
            <person name="Felder M."/>
            <person name="Petzold A."/>
            <person name="Szafranski K."/>
            <person name="Feuermann M."/>
            <person name="Pedruzzi I."/>
            <person name="Priebe S."/>
            <person name="Groth M."/>
            <person name="Winkler R."/>
            <person name="Li W."/>
            <person name="Kniemeyer O."/>
            <person name="Schroeckh V."/>
            <person name="Hertweck C."/>
            <person name="Hube B."/>
            <person name="White T.C."/>
            <person name="Platzer M."/>
            <person name="Guthke R."/>
            <person name="Heitman J."/>
            <person name="Woestemeyer J."/>
            <person name="Zipfel P.F."/>
            <person name="Monod M."/>
            <person name="Brakhage A.A."/>
        </authorList>
    </citation>
    <scope>NUCLEOTIDE SEQUENCE [LARGE SCALE GENOMIC DNA]</scope>
    <source>
        <strain evidence="7">HKI 0517</strain>
    </source>
</reference>
<dbReference type="GO" id="GO:0006338">
    <property type="term" value="P:chromatin remodeling"/>
    <property type="evidence" value="ECO:0007669"/>
    <property type="project" value="UniProtKB-ARBA"/>
</dbReference>
<dbReference type="Pfam" id="PF01393">
    <property type="entry name" value="Chromo_shadow"/>
    <property type="match status" value="1"/>
</dbReference>
<evidence type="ECO:0000313" key="7">
    <source>
        <dbReference type="Proteomes" id="UP000008383"/>
    </source>
</evidence>
<comment type="subcellular location">
    <subcellularLocation>
        <location evidence="1">Nucleus</location>
    </subcellularLocation>
</comment>
<feature type="compositionally biased region" description="Basic and acidic residues" evidence="4">
    <location>
        <begin position="104"/>
        <end position="116"/>
    </location>
</feature>
<dbReference type="InterPro" id="IPR023780">
    <property type="entry name" value="Chromo_domain"/>
</dbReference>